<proteinExistence type="predicted"/>
<dbReference type="RefSeq" id="XP_013903894.1">
    <property type="nucleotide sequence ID" value="XM_014048440.1"/>
</dbReference>
<feature type="non-terminal residue" evidence="1">
    <location>
        <position position="1"/>
    </location>
</feature>
<evidence type="ECO:0000313" key="1">
    <source>
        <dbReference type="EMBL" id="KIZ04875.1"/>
    </source>
</evidence>
<reference evidence="1 2" key="1">
    <citation type="journal article" date="2013" name="BMC Genomics">
        <title>Reconstruction of the lipid metabolism for the microalga Monoraphidium neglectum from its genome sequence reveals characteristics suitable for biofuel production.</title>
        <authorList>
            <person name="Bogen C."/>
            <person name="Al-Dilaimi A."/>
            <person name="Albersmeier A."/>
            <person name="Wichmann J."/>
            <person name="Grundmann M."/>
            <person name="Rupp O."/>
            <person name="Lauersen K.J."/>
            <person name="Blifernez-Klassen O."/>
            <person name="Kalinowski J."/>
            <person name="Goesmann A."/>
            <person name="Mussgnug J.H."/>
            <person name="Kruse O."/>
        </authorList>
    </citation>
    <scope>NUCLEOTIDE SEQUENCE [LARGE SCALE GENOMIC DNA]</scope>
    <source>
        <strain evidence="1 2">SAG 48.87</strain>
    </source>
</reference>
<dbReference type="EMBL" id="KK100593">
    <property type="protein sequence ID" value="KIZ04875.1"/>
    <property type="molecule type" value="Genomic_DNA"/>
</dbReference>
<name>A0A0D2MQC6_9CHLO</name>
<keyword evidence="2" id="KW-1185">Reference proteome</keyword>
<evidence type="ECO:0000313" key="2">
    <source>
        <dbReference type="Proteomes" id="UP000054498"/>
    </source>
</evidence>
<protein>
    <submittedName>
        <fullName evidence="1">Uncharacterized protein</fullName>
    </submittedName>
</protein>
<dbReference type="Proteomes" id="UP000054498">
    <property type="component" value="Unassembled WGS sequence"/>
</dbReference>
<gene>
    <name evidence="1" type="ORF">MNEG_3091</name>
</gene>
<sequence length="149" mass="15212">PAPAPLPGAAALSTPLAGAGDAAQGAALVFDTDEMLDAQLDSMLQQIDAAYGRASVGGPTGAASMHPFTSPIGGVGAGGAPHLPHLQRALQAHAWQQAAQLAQLQGLHLQAGYVQRQQALEALQHSNSAEAAALYYSWSAEARANTHLF</sequence>
<dbReference type="GeneID" id="25735969"/>
<dbReference type="AlphaFoldDB" id="A0A0D2MQC6"/>
<dbReference type="KEGG" id="mng:MNEG_3091"/>
<accession>A0A0D2MQC6</accession>
<organism evidence="1 2">
    <name type="scientific">Monoraphidium neglectum</name>
    <dbReference type="NCBI Taxonomy" id="145388"/>
    <lineage>
        <taxon>Eukaryota</taxon>
        <taxon>Viridiplantae</taxon>
        <taxon>Chlorophyta</taxon>
        <taxon>core chlorophytes</taxon>
        <taxon>Chlorophyceae</taxon>
        <taxon>CS clade</taxon>
        <taxon>Sphaeropleales</taxon>
        <taxon>Selenastraceae</taxon>
        <taxon>Monoraphidium</taxon>
    </lineage>
</organism>